<evidence type="ECO:0000313" key="2">
    <source>
        <dbReference type="EMBL" id="OAY83427.1"/>
    </source>
</evidence>
<reference evidence="2 3" key="1">
    <citation type="journal article" date="2016" name="DNA Res.">
        <title>The draft genome of MD-2 pineapple using hybrid error correction of long reads.</title>
        <authorList>
            <person name="Redwan R.M."/>
            <person name="Saidin A."/>
            <person name="Kumar S.V."/>
        </authorList>
    </citation>
    <scope>NUCLEOTIDE SEQUENCE [LARGE SCALE GENOMIC DNA]</scope>
    <source>
        <strain evidence="3">cv. MD2</strain>
        <tissue evidence="2">Leaf</tissue>
    </source>
</reference>
<sequence length="275" mass="28832">MSTVGPIPIHDADQQGDGEEGEGEGESAARRCRKGYGGAARVVLAVAAEEDHRLYARGHAFLKNSEYADGLQVVGFPYAPLQQYCGDPNASHALLQATAAPPPLAAESTTFKSDGQTPFRSTRHPVAVQLPAVPPCGTTSIGKLYLQASIPPLPSSVNSARVAGGAAPVPEQATVPDPQSPVAQENTPVVASAEQSVRPQNRPDHPDGTSIELDCPLASANPVVDSGAVPAPDSMPGHTVYPQLLRIVNVAHIAPHVQRDRRDIIIIAAYNFAIF</sequence>
<feature type="region of interest" description="Disordered" evidence="1">
    <location>
        <begin position="1"/>
        <end position="30"/>
    </location>
</feature>
<accession>A0A199W1T3</accession>
<proteinExistence type="predicted"/>
<dbReference type="EMBL" id="LSRQ01000338">
    <property type="protein sequence ID" value="OAY83427.1"/>
    <property type="molecule type" value="Genomic_DNA"/>
</dbReference>
<feature type="compositionally biased region" description="Polar residues" evidence="1">
    <location>
        <begin position="181"/>
        <end position="199"/>
    </location>
</feature>
<feature type="region of interest" description="Disordered" evidence="1">
    <location>
        <begin position="158"/>
        <end position="207"/>
    </location>
</feature>
<gene>
    <name evidence="2" type="ORF">ACMD2_25315</name>
</gene>
<evidence type="ECO:0000256" key="1">
    <source>
        <dbReference type="SAM" id="MobiDB-lite"/>
    </source>
</evidence>
<feature type="compositionally biased region" description="Acidic residues" evidence="1">
    <location>
        <begin position="14"/>
        <end position="25"/>
    </location>
</feature>
<dbReference type="AlphaFoldDB" id="A0A199W1T3"/>
<evidence type="ECO:0000313" key="3">
    <source>
        <dbReference type="Proteomes" id="UP000092600"/>
    </source>
</evidence>
<organism evidence="2 3">
    <name type="scientific">Ananas comosus</name>
    <name type="common">Pineapple</name>
    <name type="synonym">Ananas ananas</name>
    <dbReference type="NCBI Taxonomy" id="4615"/>
    <lineage>
        <taxon>Eukaryota</taxon>
        <taxon>Viridiplantae</taxon>
        <taxon>Streptophyta</taxon>
        <taxon>Embryophyta</taxon>
        <taxon>Tracheophyta</taxon>
        <taxon>Spermatophyta</taxon>
        <taxon>Magnoliopsida</taxon>
        <taxon>Liliopsida</taxon>
        <taxon>Poales</taxon>
        <taxon>Bromeliaceae</taxon>
        <taxon>Bromelioideae</taxon>
        <taxon>Ananas</taxon>
    </lineage>
</organism>
<comment type="caution">
    <text evidence="2">The sequence shown here is derived from an EMBL/GenBank/DDBJ whole genome shotgun (WGS) entry which is preliminary data.</text>
</comment>
<dbReference type="Proteomes" id="UP000092600">
    <property type="component" value="Unassembled WGS sequence"/>
</dbReference>
<protein>
    <submittedName>
        <fullName evidence="2">Uncharacterized protein</fullName>
    </submittedName>
</protein>
<name>A0A199W1T3_ANACO</name>